<gene>
    <name evidence="1" type="ORF">MHYMCMPASI_00476</name>
</gene>
<keyword evidence="2" id="KW-1185">Reference proteome</keyword>
<comment type="caution">
    <text evidence="1">The sequence shown here is derived from an EMBL/GenBank/DDBJ whole genome shotgun (WGS) entry which is preliminary data.</text>
</comment>
<accession>A0A8S4BUK8</accession>
<evidence type="ECO:0000313" key="1">
    <source>
        <dbReference type="EMBL" id="CAG7591746.1"/>
    </source>
</evidence>
<sequence length="53" mass="5875">MFLAYNEDGPELLNRVIKIALDKEGKETEAARALMQAFDEGGEEALWGAFSLD</sequence>
<evidence type="ECO:0000313" key="2">
    <source>
        <dbReference type="Proteomes" id="UP000837675"/>
    </source>
</evidence>
<dbReference type="Proteomes" id="UP000837675">
    <property type="component" value="Unassembled WGS sequence"/>
</dbReference>
<reference evidence="1" key="1">
    <citation type="submission" date="2021-06" db="EMBL/GenBank/DDBJ databases">
        <authorList>
            <person name="Nardi T."/>
            <person name="Nardi T."/>
        </authorList>
    </citation>
    <scope>NUCLEOTIDE SEQUENCE</scope>
</reference>
<name>A0A8S4BUK8_9ACAR</name>
<dbReference type="EMBL" id="CAJVAF010000214">
    <property type="protein sequence ID" value="CAG7591746.1"/>
    <property type="molecule type" value="Genomic_DNA"/>
</dbReference>
<dbReference type="AlphaFoldDB" id="A0A8S4BUK8"/>
<proteinExistence type="predicted"/>
<organism evidence="1 2">
    <name type="scientific">Hyalomma marginatum</name>
    <dbReference type="NCBI Taxonomy" id="34627"/>
    <lineage>
        <taxon>Eukaryota</taxon>
        <taxon>Metazoa</taxon>
        <taxon>Ecdysozoa</taxon>
        <taxon>Arthropoda</taxon>
        <taxon>Chelicerata</taxon>
        <taxon>Arachnida</taxon>
        <taxon>Acari</taxon>
        <taxon>Parasitiformes</taxon>
        <taxon>Ixodida</taxon>
        <taxon>Ixodoidea</taxon>
        <taxon>Ixodidae</taxon>
        <taxon>Hyalomminae</taxon>
        <taxon>Hyalomma</taxon>
    </lineage>
</organism>
<protein>
    <submittedName>
        <fullName evidence="1">Uncharacterized protein</fullName>
    </submittedName>
</protein>